<accession>A0A5E4FLF5</accession>
<gene>
    <name evidence="2" type="ORF">ALMOND_2B022265</name>
</gene>
<protein>
    <submittedName>
        <fullName evidence="2">Uncharacterized protein</fullName>
    </submittedName>
</protein>
<sequence>MSRTGLQKPNPKPCPLNIGQGLPMAHDKPGRTPISPRARGPNDDPYLSISGGGYADRREKVARNIERWMRKTENERKDREENGGVALENEDGGVAWGDKDGGVACGDEDGDVKIGIKVSATHRCARVTV</sequence>
<dbReference type="EMBL" id="CABIKO010000108">
    <property type="protein sequence ID" value="VVA26538.1"/>
    <property type="molecule type" value="Genomic_DNA"/>
</dbReference>
<organism evidence="2 3">
    <name type="scientific">Prunus dulcis</name>
    <name type="common">Almond</name>
    <name type="synonym">Amygdalus dulcis</name>
    <dbReference type="NCBI Taxonomy" id="3755"/>
    <lineage>
        <taxon>Eukaryota</taxon>
        <taxon>Viridiplantae</taxon>
        <taxon>Streptophyta</taxon>
        <taxon>Embryophyta</taxon>
        <taxon>Tracheophyta</taxon>
        <taxon>Spermatophyta</taxon>
        <taxon>Magnoliopsida</taxon>
        <taxon>eudicotyledons</taxon>
        <taxon>Gunneridae</taxon>
        <taxon>Pentapetalae</taxon>
        <taxon>rosids</taxon>
        <taxon>fabids</taxon>
        <taxon>Rosales</taxon>
        <taxon>Rosaceae</taxon>
        <taxon>Amygdaloideae</taxon>
        <taxon>Amygdaleae</taxon>
        <taxon>Prunus</taxon>
    </lineage>
</organism>
<dbReference type="InParanoid" id="A0A5E4FLF5"/>
<evidence type="ECO:0000313" key="3">
    <source>
        <dbReference type="Proteomes" id="UP000327085"/>
    </source>
</evidence>
<dbReference type="Proteomes" id="UP000327085">
    <property type="component" value="Chromosome 7"/>
</dbReference>
<name>A0A5E4FLF5_PRUDU</name>
<reference evidence="3" key="1">
    <citation type="journal article" date="2020" name="Plant J.">
        <title>Transposons played a major role in the diversification between the closely related almond and peach genomes: results from the almond genome sequence.</title>
        <authorList>
            <person name="Alioto T."/>
            <person name="Alexiou K.G."/>
            <person name="Bardil A."/>
            <person name="Barteri F."/>
            <person name="Castanera R."/>
            <person name="Cruz F."/>
            <person name="Dhingra A."/>
            <person name="Duval H."/>
            <person name="Fernandez I Marti A."/>
            <person name="Frias L."/>
            <person name="Galan B."/>
            <person name="Garcia J.L."/>
            <person name="Howad W."/>
            <person name="Gomez-Garrido J."/>
            <person name="Gut M."/>
            <person name="Julca I."/>
            <person name="Morata J."/>
            <person name="Puigdomenech P."/>
            <person name="Ribeca P."/>
            <person name="Rubio Cabetas M.J."/>
            <person name="Vlasova A."/>
            <person name="Wirthensohn M."/>
            <person name="Garcia-Mas J."/>
            <person name="Gabaldon T."/>
            <person name="Casacuberta J.M."/>
            <person name="Arus P."/>
        </authorList>
    </citation>
    <scope>NUCLEOTIDE SEQUENCE [LARGE SCALE GENOMIC DNA]</scope>
    <source>
        <strain evidence="3">cv. Texas</strain>
    </source>
</reference>
<dbReference type="Gramene" id="VVA26538">
    <property type="protein sequence ID" value="VVA26538"/>
    <property type="gene ID" value="Prudul26B022265"/>
</dbReference>
<evidence type="ECO:0000313" key="2">
    <source>
        <dbReference type="EMBL" id="VVA26538.1"/>
    </source>
</evidence>
<feature type="region of interest" description="Disordered" evidence="1">
    <location>
        <begin position="1"/>
        <end position="53"/>
    </location>
</feature>
<proteinExistence type="predicted"/>
<feature type="compositionally biased region" description="Basic and acidic residues" evidence="1">
    <location>
        <begin position="73"/>
        <end position="82"/>
    </location>
</feature>
<dbReference type="AlphaFoldDB" id="A0A5E4FLF5"/>
<evidence type="ECO:0000256" key="1">
    <source>
        <dbReference type="SAM" id="MobiDB-lite"/>
    </source>
</evidence>
<feature type="region of interest" description="Disordered" evidence="1">
    <location>
        <begin position="73"/>
        <end position="96"/>
    </location>
</feature>